<accession>A0A498HF75</accession>
<gene>
    <name evidence="1" type="ORF">DVH24_028262</name>
</gene>
<keyword evidence="2" id="KW-1185">Reference proteome</keyword>
<sequence>MLLSYDKLSIYRHIQTADWDLLPILSRIFDVGRSFHSCSWSWIPRSANMVANFVIRNISPEMCSFGWVVQPPASLVGILNKDGLPCPPL</sequence>
<organism evidence="1 2">
    <name type="scientific">Malus domestica</name>
    <name type="common">Apple</name>
    <name type="synonym">Pyrus malus</name>
    <dbReference type="NCBI Taxonomy" id="3750"/>
    <lineage>
        <taxon>Eukaryota</taxon>
        <taxon>Viridiplantae</taxon>
        <taxon>Streptophyta</taxon>
        <taxon>Embryophyta</taxon>
        <taxon>Tracheophyta</taxon>
        <taxon>Spermatophyta</taxon>
        <taxon>Magnoliopsida</taxon>
        <taxon>eudicotyledons</taxon>
        <taxon>Gunneridae</taxon>
        <taxon>Pentapetalae</taxon>
        <taxon>rosids</taxon>
        <taxon>fabids</taxon>
        <taxon>Rosales</taxon>
        <taxon>Rosaceae</taxon>
        <taxon>Amygdaloideae</taxon>
        <taxon>Maleae</taxon>
        <taxon>Malus</taxon>
    </lineage>
</organism>
<evidence type="ECO:0000313" key="2">
    <source>
        <dbReference type="Proteomes" id="UP000290289"/>
    </source>
</evidence>
<comment type="caution">
    <text evidence="1">The sequence shown here is derived from an EMBL/GenBank/DDBJ whole genome shotgun (WGS) entry which is preliminary data.</text>
</comment>
<dbReference type="EMBL" id="RDQH01000343">
    <property type="protein sequence ID" value="RXH68115.1"/>
    <property type="molecule type" value="Genomic_DNA"/>
</dbReference>
<evidence type="ECO:0000313" key="1">
    <source>
        <dbReference type="EMBL" id="RXH68115.1"/>
    </source>
</evidence>
<reference evidence="1 2" key="1">
    <citation type="submission" date="2018-10" db="EMBL/GenBank/DDBJ databases">
        <title>A high-quality apple genome assembly.</title>
        <authorList>
            <person name="Hu J."/>
        </authorList>
    </citation>
    <scope>NUCLEOTIDE SEQUENCE [LARGE SCALE GENOMIC DNA]</scope>
    <source>
        <strain evidence="2">cv. HFTH1</strain>
        <tissue evidence="1">Young leaf</tissue>
    </source>
</reference>
<protein>
    <recommendedName>
        <fullName evidence="3">RNase H type-1 domain-containing protein</fullName>
    </recommendedName>
</protein>
<name>A0A498HF75_MALDO</name>
<dbReference type="AlphaFoldDB" id="A0A498HF75"/>
<evidence type="ECO:0008006" key="3">
    <source>
        <dbReference type="Google" id="ProtNLM"/>
    </source>
</evidence>
<dbReference type="Proteomes" id="UP000290289">
    <property type="component" value="Chromosome 17"/>
</dbReference>
<proteinExistence type="predicted"/>